<organism evidence="1 2">
    <name type="scientific">Sumerlaea chitinivorans</name>
    <dbReference type="NCBI Taxonomy" id="2250252"/>
    <lineage>
        <taxon>Bacteria</taxon>
        <taxon>Candidatus Sumerlaeota</taxon>
        <taxon>Candidatus Sumerlaeia</taxon>
        <taxon>Candidatus Sumerlaeales</taxon>
        <taxon>Candidatus Sumerlaeaceae</taxon>
        <taxon>Candidatus Sumerlaea</taxon>
    </lineage>
</organism>
<dbReference type="Proteomes" id="UP000262583">
    <property type="component" value="Chromosome"/>
</dbReference>
<dbReference type="EMBL" id="CP030759">
    <property type="protein sequence ID" value="AXA35119.1"/>
    <property type="molecule type" value="Genomic_DNA"/>
</dbReference>
<name>A0A2Z4Y2C7_SUMC1</name>
<accession>A0A2Z4Y2C7</accession>
<evidence type="ECO:0000313" key="2">
    <source>
        <dbReference type="Proteomes" id="UP000262583"/>
    </source>
</evidence>
<dbReference type="AlphaFoldDB" id="A0A2Z4Y2C7"/>
<gene>
    <name evidence="1" type="ORF">BRCON_0342</name>
</gene>
<proteinExistence type="predicted"/>
<evidence type="ECO:0000313" key="1">
    <source>
        <dbReference type="EMBL" id="AXA35119.1"/>
    </source>
</evidence>
<protein>
    <submittedName>
        <fullName evidence="1">Uncharacterized protein</fullName>
    </submittedName>
</protein>
<dbReference type="KEGG" id="schv:BRCON_0342"/>
<sequence length="58" mass="6211">MVGLTMAQRESVSRICEKEQPDESREIADVSCFTALGGKRLGAMSGECFAGSRAMAKL</sequence>
<reference evidence="1 2" key="1">
    <citation type="submission" date="2018-05" db="EMBL/GenBank/DDBJ databases">
        <title>A metagenomic window into the 2 km-deep terrestrial subsurface aquifer revealed taxonomically and functionally diverse microbial community comprising novel uncultured bacterial lineages.</title>
        <authorList>
            <person name="Kadnikov V.V."/>
            <person name="Mardanov A.V."/>
            <person name="Beletsky A.V."/>
            <person name="Banks D."/>
            <person name="Pimenov N.V."/>
            <person name="Frank Y.A."/>
            <person name="Karnachuk O.V."/>
            <person name="Ravin N.V."/>
        </authorList>
    </citation>
    <scope>NUCLEOTIDE SEQUENCE [LARGE SCALE GENOMIC DNA]</scope>
    <source>
        <strain evidence="1">BY</strain>
    </source>
</reference>